<evidence type="ECO:0000256" key="2">
    <source>
        <dbReference type="ARBA" id="ARBA00022448"/>
    </source>
</evidence>
<feature type="domain" description="SDA1 C-terminal" evidence="10">
    <location>
        <begin position="637"/>
        <end position="681"/>
    </location>
</feature>
<evidence type="ECO:0000313" key="11">
    <source>
        <dbReference type="EnsemblMetazoa" id="SMAR010012-PA"/>
    </source>
</evidence>
<evidence type="ECO:0000256" key="4">
    <source>
        <dbReference type="ARBA" id="ARBA00022927"/>
    </source>
</evidence>
<keyword evidence="2 6" id="KW-0813">Transport</keyword>
<evidence type="ECO:0000256" key="7">
    <source>
        <dbReference type="SAM" id="MobiDB-lite"/>
    </source>
</evidence>
<protein>
    <recommendedName>
        <fullName evidence="6">Protein SDA1</fullName>
    </recommendedName>
</protein>
<evidence type="ECO:0000256" key="5">
    <source>
        <dbReference type="ARBA" id="ARBA00023242"/>
    </source>
</evidence>
<accession>T1J8I0</accession>
<evidence type="ECO:0000259" key="10">
    <source>
        <dbReference type="Pfam" id="PF21638"/>
    </source>
</evidence>
<dbReference type="InterPro" id="IPR012977">
    <property type="entry name" value="SDA1_N"/>
</dbReference>
<dbReference type="EnsemblMetazoa" id="SMAR010012-RA">
    <property type="protein sequence ID" value="SMAR010012-PA"/>
    <property type="gene ID" value="SMAR010012"/>
</dbReference>
<dbReference type="Pfam" id="PF21638">
    <property type="entry name" value="SDA1_C"/>
    <property type="match status" value="1"/>
</dbReference>
<reference evidence="12" key="1">
    <citation type="submission" date="2011-05" db="EMBL/GenBank/DDBJ databases">
        <authorList>
            <person name="Richards S.R."/>
            <person name="Qu J."/>
            <person name="Jiang H."/>
            <person name="Jhangiani S.N."/>
            <person name="Agravi P."/>
            <person name="Goodspeed R."/>
            <person name="Gross S."/>
            <person name="Mandapat C."/>
            <person name="Jackson L."/>
            <person name="Mathew T."/>
            <person name="Pu L."/>
            <person name="Thornton R."/>
            <person name="Saada N."/>
            <person name="Wilczek-Boney K.B."/>
            <person name="Lee S."/>
            <person name="Kovar C."/>
            <person name="Wu Y."/>
            <person name="Scherer S.E."/>
            <person name="Worley K.C."/>
            <person name="Muzny D.M."/>
            <person name="Gibbs R."/>
        </authorList>
    </citation>
    <scope>NUCLEOTIDE SEQUENCE</scope>
    <source>
        <strain evidence="12">Brora</strain>
    </source>
</reference>
<dbReference type="GO" id="GO:0000055">
    <property type="term" value="P:ribosomal large subunit export from nucleus"/>
    <property type="evidence" value="ECO:0007669"/>
    <property type="project" value="UniProtKB-UniRule"/>
</dbReference>
<feature type="domain" description="SDA1 middle" evidence="8">
    <location>
        <begin position="487"/>
        <end position="618"/>
    </location>
</feature>
<keyword evidence="4 6" id="KW-0653">Protein transport</keyword>
<dbReference type="GO" id="GO:0015031">
    <property type="term" value="P:protein transport"/>
    <property type="evidence" value="ECO:0007669"/>
    <property type="project" value="UniProtKB-KW"/>
</dbReference>
<evidence type="ECO:0000256" key="3">
    <source>
        <dbReference type="ARBA" id="ARBA00022517"/>
    </source>
</evidence>
<evidence type="ECO:0000256" key="6">
    <source>
        <dbReference type="RuleBase" id="RU365057"/>
    </source>
</evidence>
<feature type="compositionally biased region" description="Acidic residues" evidence="7">
    <location>
        <begin position="521"/>
        <end position="532"/>
    </location>
</feature>
<proteinExistence type="inferred from homology"/>
<dbReference type="PhylomeDB" id="T1J8I0"/>
<dbReference type="GO" id="GO:0005730">
    <property type="term" value="C:nucleolus"/>
    <property type="evidence" value="ECO:0007669"/>
    <property type="project" value="UniProtKB-SubCell"/>
</dbReference>
<dbReference type="InterPro" id="IPR027312">
    <property type="entry name" value="Sda1"/>
</dbReference>
<evidence type="ECO:0000259" key="9">
    <source>
        <dbReference type="Pfam" id="PF08158"/>
    </source>
</evidence>
<dbReference type="EMBL" id="JH431954">
    <property type="status" value="NOT_ANNOTATED_CDS"/>
    <property type="molecule type" value="Genomic_DNA"/>
</dbReference>
<dbReference type="STRING" id="126957.T1J8I0"/>
<dbReference type="GO" id="GO:0042273">
    <property type="term" value="P:ribosomal large subunit biogenesis"/>
    <property type="evidence" value="ECO:0007669"/>
    <property type="project" value="UniProtKB-UniRule"/>
</dbReference>
<comment type="similarity">
    <text evidence="1 6">Belongs to the SDA1 family.</text>
</comment>
<reference evidence="11" key="2">
    <citation type="submission" date="2015-02" db="UniProtKB">
        <authorList>
            <consortium name="EnsemblMetazoa"/>
        </authorList>
    </citation>
    <scope>IDENTIFICATION</scope>
</reference>
<keyword evidence="5 6" id="KW-0539">Nucleus</keyword>
<feature type="region of interest" description="Disordered" evidence="7">
    <location>
        <begin position="602"/>
        <end position="647"/>
    </location>
</feature>
<dbReference type="eggNOG" id="KOG2229">
    <property type="taxonomic scope" value="Eukaryota"/>
</dbReference>
<organism evidence="11 12">
    <name type="scientific">Strigamia maritima</name>
    <name type="common">European centipede</name>
    <name type="synonym">Geophilus maritimus</name>
    <dbReference type="NCBI Taxonomy" id="126957"/>
    <lineage>
        <taxon>Eukaryota</taxon>
        <taxon>Metazoa</taxon>
        <taxon>Ecdysozoa</taxon>
        <taxon>Arthropoda</taxon>
        <taxon>Myriapoda</taxon>
        <taxon>Chilopoda</taxon>
        <taxon>Pleurostigmophora</taxon>
        <taxon>Geophilomorpha</taxon>
        <taxon>Linotaeniidae</taxon>
        <taxon>Strigamia</taxon>
    </lineage>
</organism>
<comment type="subcellular location">
    <subcellularLocation>
        <location evidence="6">Nucleus</location>
        <location evidence="6">Nucleolus</location>
    </subcellularLocation>
</comment>
<dbReference type="InterPro" id="IPR016024">
    <property type="entry name" value="ARM-type_fold"/>
</dbReference>
<evidence type="ECO:0000259" key="8">
    <source>
        <dbReference type="Pfam" id="PF05285"/>
    </source>
</evidence>
<dbReference type="InterPro" id="IPR007949">
    <property type="entry name" value="SDA1_MD"/>
</dbReference>
<evidence type="ECO:0000256" key="1">
    <source>
        <dbReference type="ARBA" id="ARBA00005783"/>
    </source>
</evidence>
<dbReference type="InterPro" id="IPR048292">
    <property type="entry name" value="SDA1_C"/>
</dbReference>
<dbReference type="Pfam" id="PF05285">
    <property type="entry name" value="SDA1_dom"/>
    <property type="match status" value="1"/>
</dbReference>
<dbReference type="PANTHER" id="PTHR12730">
    <property type="entry name" value="HSDA/SDA1-RELATED"/>
    <property type="match status" value="1"/>
</dbReference>
<keyword evidence="3 6" id="KW-0690">Ribosome biogenesis</keyword>
<feature type="compositionally biased region" description="Basic and acidic residues" evidence="7">
    <location>
        <begin position="459"/>
        <end position="471"/>
    </location>
</feature>
<feature type="compositionally biased region" description="Acidic residues" evidence="7">
    <location>
        <begin position="487"/>
        <end position="510"/>
    </location>
</feature>
<feature type="region of interest" description="Disordered" evidence="7">
    <location>
        <begin position="452"/>
        <end position="471"/>
    </location>
</feature>
<feature type="region of interest" description="Disordered" evidence="7">
    <location>
        <begin position="487"/>
        <end position="533"/>
    </location>
</feature>
<comment type="function">
    <text evidence="6">Required for 60S pre-ribosomal subunits export to the cytoplasm.</text>
</comment>
<dbReference type="HOGENOM" id="CLU_009161_3_1_1"/>
<dbReference type="Proteomes" id="UP000014500">
    <property type="component" value="Unassembled WGS sequence"/>
</dbReference>
<dbReference type="PANTHER" id="PTHR12730:SF0">
    <property type="entry name" value="PROTEIN SDA1 HOMOLOG"/>
    <property type="match status" value="1"/>
</dbReference>
<dbReference type="Pfam" id="PF08158">
    <property type="entry name" value="SDA1_HEAT"/>
    <property type="match status" value="1"/>
</dbReference>
<name>T1J8I0_STRMM</name>
<evidence type="ECO:0000313" key="12">
    <source>
        <dbReference type="Proteomes" id="UP000014500"/>
    </source>
</evidence>
<dbReference type="AlphaFoldDB" id="T1J8I0"/>
<feature type="region of interest" description="Disordered" evidence="7">
    <location>
        <begin position="564"/>
        <end position="590"/>
    </location>
</feature>
<dbReference type="SUPFAM" id="SSF48371">
    <property type="entry name" value="ARM repeat"/>
    <property type="match status" value="1"/>
</dbReference>
<keyword evidence="12" id="KW-1185">Reference proteome</keyword>
<dbReference type="OMA" id="AMYKTYK"/>
<sequence length="682" mass="79091">MKKRVSNQLPTNLLQLQNLVKRDPESYKDEFQQQLQHYKAYLQIFQLKTSEYIESLDETVYFLSQVAHCYPDDLKDFPQEIMDILKDHHTTLHPEMRLKLCRALILLRNKNLLQPTTLLELFFSLLQCQDKILRKFLQSHITADIKNVNAKHKNVKLNSTLQNFMYTMLQASNVRSAKMALDIMVDLYQKQVWNDNKTVNVVVSACFSPVTKIMVTAINFFLGKDEDDEKKDDSDSSDDDMPTAKEVMKANLVNKKSRKRQKQLKKVKKVVVRHKKKKKSKDKAPVFNFSALHLINDPQTMAEKLFKQLQTRNERFEVKLMTMNLISRLIGVHQLFLLNFYPFLQRFLQPHQREVTKVLQYTAQASHELVPPDVLESVLNTIANNFITERNSAEVMTVGLNTIRELCTRCPYVMPEDLLSDLALYKSYRDKNVVMAARSLIQLYRHVNPKLLGRKHRGKPSEATKEIKAKQYGESDAKDYVCGADALDEEAPENEDESGNDADSEEEDGDGWVNVNHESESSEEEEEEDGVTVEEKIKKAIAVSQSRILSQEEFKKIRIAQLRKEMAPPGKGKKRSLEIDEDEEETGNGEFVSLRAIERLHKKPRSDKETRLESVMAGREGREKFGRRKKQKNPMASISNKGKKKTKAFMMVKHKLKRKVKRSFKDKQIALRNSLLKNKRMK</sequence>
<feature type="domain" description="SDA1 N-terminal" evidence="9">
    <location>
        <begin position="62"/>
        <end position="429"/>
    </location>
</feature>